<proteinExistence type="predicted"/>
<name>A0A3B0U6C1_9ZZZZ</name>
<protein>
    <submittedName>
        <fullName evidence="1">Uncharacterized protein</fullName>
    </submittedName>
</protein>
<dbReference type="AlphaFoldDB" id="A0A3B0U6C1"/>
<sequence>MDYGDGVHGANVVMFGKKAYPDSDDFVAVNDNLSISDQLSQPAKTITLRNKFDESGNVIKVKVPVSEYFGVAVATKIDEDGILTSSIELVHEDADFNYQVYEESGNAQIIAEWQNWGRQLRLPLFIRSGDGELVAYSQQVDGVLLGNSSQRRKTVSEAGRRPRFLNLRK</sequence>
<dbReference type="EMBL" id="UOEQ01000058">
    <property type="protein sequence ID" value="VAW14976.1"/>
    <property type="molecule type" value="Genomic_DNA"/>
</dbReference>
<reference evidence="1" key="1">
    <citation type="submission" date="2018-06" db="EMBL/GenBank/DDBJ databases">
        <authorList>
            <person name="Zhirakovskaya E."/>
        </authorList>
    </citation>
    <scope>NUCLEOTIDE SEQUENCE</scope>
</reference>
<dbReference type="Pfam" id="PF19596">
    <property type="entry name" value="DUF6101"/>
    <property type="match status" value="1"/>
</dbReference>
<accession>A0A3B0U6C1</accession>
<dbReference type="InterPro" id="IPR046083">
    <property type="entry name" value="DUF6101"/>
</dbReference>
<gene>
    <name evidence="1" type="ORF">MNBD_ALPHA11-1707</name>
</gene>
<organism evidence="1">
    <name type="scientific">hydrothermal vent metagenome</name>
    <dbReference type="NCBI Taxonomy" id="652676"/>
    <lineage>
        <taxon>unclassified sequences</taxon>
        <taxon>metagenomes</taxon>
        <taxon>ecological metagenomes</taxon>
    </lineage>
</organism>
<evidence type="ECO:0000313" key="1">
    <source>
        <dbReference type="EMBL" id="VAW14976.1"/>
    </source>
</evidence>